<dbReference type="SUPFAM" id="SSF75553">
    <property type="entry name" value="Smc hinge domain"/>
    <property type="match status" value="1"/>
</dbReference>
<keyword evidence="4" id="KW-0067">ATP-binding</keyword>
<evidence type="ECO:0000256" key="5">
    <source>
        <dbReference type="ARBA" id="ARBA00023054"/>
    </source>
</evidence>
<feature type="domain" description="SMC hinge" evidence="8">
    <location>
        <begin position="498"/>
        <end position="608"/>
    </location>
</feature>
<dbReference type="NCBIfam" id="TIGR02168">
    <property type="entry name" value="SMC_prok_B"/>
    <property type="match status" value="1"/>
</dbReference>
<evidence type="ECO:0000256" key="6">
    <source>
        <dbReference type="ARBA" id="ARBA00023125"/>
    </source>
</evidence>
<dbReference type="Gene3D" id="6.10.140.1720">
    <property type="match status" value="1"/>
</dbReference>
<accession>A0A381QI94</accession>
<dbReference type="InterPro" id="IPR036277">
    <property type="entry name" value="SMC_hinge_sf"/>
</dbReference>
<dbReference type="Pfam" id="PF06470">
    <property type="entry name" value="SMC_hinge"/>
    <property type="match status" value="1"/>
</dbReference>
<dbReference type="GO" id="GO:0005737">
    <property type="term" value="C:cytoplasm"/>
    <property type="evidence" value="ECO:0007669"/>
    <property type="project" value="UniProtKB-SubCell"/>
</dbReference>
<evidence type="ECO:0000256" key="4">
    <source>
        <dbReference type="ARBA" id="ARBA00022840"/>
    </source>
</evidence>
<dbReference type="GO" id="GO:0003677">
    <property type="term" value="F:DNA binding"/>
    <property type="evidence" value="ECO:0007669"/>
    <property type="project" value="UniProtKB-KW"/>
</dbReference>
<evidence type="ECO:0000256" key="7">
    <source>
        <dbReference type="SAM" id="Coils"/>
    </source>
</evidence>
<name>A0A381QI94_9ZZZZ</name>
<comment type="subcellular location">
    <subcellularLocation>
        <location evidence="1">Cytoplasm</location>
    </subcellularLocation>
</comment>
<dbReference type="InterPro" id="IPR011890">
    <property type="entry name" value="SMC_prok"/>
</dbReference>
<dbReference type="EMBL" id="UINC01001372">
    <property type="protein sequence ID" value="SUZ79041.1"/>
    <property type="molecule type" value="Genomic_DNA"/>
</dbReference>
<feature type="coiled-coil region" evidence="7">
    <location>
        <begin position="405"/>
        <end position="432"/>
    </location>
</feature>
<dbReference type="GO" id="GO:0005524">
    <property type="term" value="F:ATP binding"/>
    <property type="evidence" value="ECO:0007669"/>
    <property type="project" value="UniProtKB-KW"/>
</dbReference>
<dbReference type="GO" id="GO:0007062">
    <property type="term" value="P:sister chromatid cohesion"/>
    <property type="evidence" value="ECO:0007669"/>
    <property type="project" value="InterPro"/>
</dbReference>
<dbReference type="InterPro" id="IPR010935">
    <property type="entry name" value="SMC_hinge"/>
</dbReference>
<organism evidence="9">
    <name type="scientific">marine metagenome</name>
    <dbReference type="NCBI Taxonomy" id="408172"/>
    <lineage>
        <taxon>unclassified sequences</taxon>
        <taxon>metagenomes</taxon>
        <taxon>ecological metagenomes</taxon>
    </lineage>
</organism>
<keyword evidence="5 7" id="KW-0175">Coiled coil</keyword>
<evidence type="ECO:0000313" key="9">
    <source>
        <dbReference type="EMBL" id="SUZ79041.1"/>
    </source>
</evidence>
<evidence type="ECO:0000259" key="8">
    <source>
        <dbReference type="SMART" id="SM00968"/>
    </source>
</evidence>
<dbReference type="GO" id="GO:0030261">
    <property type="term" value="P:chromosome condensation"/>
    <property type="evidence" value="ECO:0007669"/>
    <property type="project" value="InterPro"/>
</dbReference>
<dbReference type="Gene3D" id="1.20.1060.20">
    <property type="match status" value="1"/>
</dbReference>
<dbReference type="SUPFAM" id="SSF52540">
    <property type="entry name" value="P-loop containing nucleoside triphosphate hydrolases"/>
    <property type="match status" value="1"/>
</dbReference>
<evidence type="ECO:0000256" key="1">
    <source>
        <dbReference type="ARBA" id="ARBA00004496"/>
    </source>
</evidence>
<dbReference type="FunFam" id="3.40.50.300:FF:000901">
    <property type="entry name" value="Chromosome partition protein Smc"/>
    <property type="match status" value="1"/>
</dbReference>
<gene>
    <name evidence="9" type="ORF">METZ01_LOCUS31895</name>
</gene>
<proteinExistence type="inferred from homology"/>
<dbReference type="Gene3D" id="3.40.50.300">
    <property type="entry name" value="P-loop containing nucleotide triphosphate hydrolases"/>
    <property type="match status" value="2"/>
</dbReference>
<reference evidence="9" key="1">
    <citation type="submission" date="2018-05" db="EMBL/GenBank/DDBJ databases">
        <authorList>
            <person name="Lanie J.A."/>
            <person name="Ng W.-L."/>
            <person name="Kazmierczak K.M."/>
            <person name="Andrzejewski T.M."/>
            <person name="Davidsen T.M."/>
            <person name="Wayne K.J."/>
            <person name="Tettelin H."/>
            <person name="Glass J.I."/>
            <person name="Rusch D."/>
            <person name="Podicherti R."/>
            <person name="Tsui H.-C.T."/>
            <person name="Winkler M.E."/>
        </authorList>
    </citation>
    <scope>NUCLEOTIDE SEQUENCE</scope>
</reference>
<feature type="coiled-coil region" evidence="7">
    <location>
        <begin position="643"/>
        <end position="670"/>
    </location>
</feature>
<keyword evidence="6" id="KW-0238">DNA-binding</keyword>
<dbReference type="PIRSF" id="PIRSF005719">
    <property type="entry name" value="SMC"/>
    <property type="match status" value="1"/>
</dbReference>
<dbReference type="InterPro" id="IPR003395">
    <property type="entry name" value="RecF/RecN/SMC_N"/>
</dbReference>
<dbReference type="SMART" id="SM00968">
    <property type="entry name" value="SMC_hinge"/>
    <property type="match status" value="1"/>
</dbReference>
<sequence length="1145" mass="125903">MKGFKSFADPTVLEFEPGVTVVVGPNGSGKSNVVDAVAWVLGAQGPTTVRSGKMEDVVFAGTPDRPALGRAEVSLVIDNSAGSLPIEFTEITVTRTLYRSGDSEYSMNGVPCRLLDIQELLSDAGVGRQQHVIVAQGQIDQVLNARPEDRRTIIEEAAGILKFRRRKERAERRLAATEANMTRLRDLQREVRRQLRPLEKQADAAKRHGAVAEELRTLRLYLTGKKLRALETAQSSAKGEGRELKEEQVRLRAELGELDIEIAASETQLAAAGDQGLDLLPRTESLRERCRGLIALIDERSRTTKRDRAAVVAEDVALTLEEELARLASELQALDTRGGMIEHQLEELAVAETRLEAQGLALDDGPPIVELNAAKRAAEIKGELGPLRTGLERVEAQKDGLAKRTAQVLSQITDAEERLNQLQATLRLASGAEAELVRLVDEGQKDVDEAVAVSDDLVLEQQSALKEEGTWKARAEALELAIEDARARSGLQKLEEIEGVLGVLGELIQIESGWEPAVEAAIGGALASVVVEDVQTARIALQRLRESDSAGSILALQIPTAPVTFPTHGEPLRNRVSTRRSGIAPLLDALLEGAVCVSGGWSEAIDLAIEQPGLTVVTNTGECCGPNGWSVGSGGNAATAMALKDAKVRVQEATARREATETECSVAESRQREARYSLKTAVLELETNDDLLTRLSDAIEKIQRDWRTLAEERQSLQTRTADLDETLDRDRPRILDLKEQLVEFEAADALERSAMTDAHTKRRDLDDEMRTTATQRAELEASASLLREQKAQVETRHSAITTQLQTNDGERAGSSDRLRQAELTVSTLERLRELLQARLNSLEQEVDQLRQRRSQISTEVRSVAERLELLRGERTAVEKRSAEVRELASAGEIADTERRFKLDSLRELLRNELAADPHEAMTAPEPQLNEADTPASRARELEGDLRRMGPINPLALQEYEALKERHDFVAEQLEDVRSGRRELNKVIAAVDVEIVQVFSSAFADVAENFEQIFSTLFPGGEGQLKLTDPSEMLETGIELEARPSGKNVRKLSLLSGGERALTALAFLFAIFRSRPSPFYVMDEVEAALDDINLHRFLDLVSEFRREAQLVIVTHQKRTMEAADVLYGVSMAPAGSSRVLSEKVAT</sequence>
<dbReference type="GO" id="GO:0005694">
    <property type="term" value="C:chromosome"/>
    <property type="evidence" value="ECO:0007669"/>
    <property type="project" value="InterPro"/>
</dbReference>
<keyword evidence="2" id="KW-0963">Cytoplasm</keyword>
<feature type="coiled-coil region" evidence="7">
    <location>
        <begin position="776"/>
        <end position="859"/>
    </location>
</feature>
<dbReference type="HAMAP" id="MF_01894">
    <property type="entry name" value="Smc_prok"/>
    <property type="match status" value="1"/>
</dbReference>
<dbReference type="Pfam" id="PF02463">
    <property type="entry name" value="SMC_N"/>
    <property type="match status" value="1"/>
</dbReference>
<dbReference type="InterPro" id="IPR027417">
    <property type="entry name" value="P-loop_NTPase"/>
</dbReference>
<protein>
    <recommendedName>
        <fullName evidence="8">SMC hinge domain-containing protein</fullName>
    </recommendedName>
</protein>
<dbReference type="PANTHER" id="PTHR43977">
    <property type="entry name" value="STRUCTURAL MAINTENANCE OF CHROMOSOMES PROTEIN 3"/>
    <property type="match status" value="1"/>
</dbReference>
<feature type="coiled-coil region" evidence="7">
    <location>
        <begin position="160"/>
        <end position="194"/>
    </location>
</feature>
<dbReference type="InterPro" id="IPR024704">
    <property type="entry name" value="SMC"/>
</dbReference>
<dbReference type="AlphaFoldDB" id="A0A381QI94"/>
<keyword evidence="3" id="KW-0547">Nucleotide-binding</keyword>
<evidence type="ECO:0000256" key="3">
    <source>
        <dbReference type="ARBA" id="ARBA00022741"/>
    </source>
</evidence>
<evidence type="ECO:0000256" key="2">
    <source>
        <dbReference type="ARBA" id="ARBA00022490"/>
    </source>
</evidence>
<dbReference type="GO" id="GO:0016887">
    <property type="term" value="F:ATP hydrolysis activity"/>
    <property type="evidence" value="ECO:0007669"/>
    <property type="project" value="InterPro"/>
</dbReference>